<dbReference type="Gene3D" id="1.10.600.10">
    <property type="entry name" value="Farnesyl Diphosphate Synthase"/>
    <property type="match status" value="1"/>
</dbReference>
<gene>
    <name evidence="22" type="primary">fdps</name>
</gene>
<evidence type="ECO:0000313" key="20">
    <source>
        <dbReference type="Ensembl" id="ENSPNYP00000005946.1"/>
    </source>
</evidence>
<dbReference type="Pfam" id="PF00348">
    <property type="entry name" value="polyprenyl_synt"/>
    <property type="match status" value="1"/>
</dbReference>
<dbReference type="PROSITE" id="PS00444">
    <property type="entry name" value="POLYPRENYL_SYNTHASE_2"/>
    <property type="match status" value="1"/>
</dbReference>
<dbReference type="InterPro" id="IPR008949">
    <property type="entry name" value="Isoprenoid_synthase_dom_sf"/>
</dbReference>
<keyword evidence="10" id="KW-0460">Magnesium</keyword>
<name>A0A3B4F9P3_9CICH</name>
<dbReference type="EC" id="2.5.1.1" evidence="6"/>
<keyword evidence="21" id="KW-1185">Reference proteome</keyword>
<comment type="cofactor">
    <cofactor evidence="1">
        <name>Mg(2+)</name>
        <dbReference type="ChEBI" id="CHEBI:18420"/>
    </cofactor>
</comment>
<dbReference type="GO" id="GO:0004161">
    <property type="term" value="F:dimethylallyltranstransferase activity"/>
    <property type="evidence" value="ECO:0007669"/>
    <property type="project" value="UniProtKB-EC"/>
</dbReference>
<evidence type="ECO:0000256" key="15">
    <source>
        <dbReference type="ARBA" id="ARBA00032873"/>
    </source>
</evidence>
<dbReference type="AlphaFoldDB" id="A0A3B4F9P3"/>
<dbReference type="RefSeq" id="XP_013766033.1">
    <property type="nucleotide sequence ID" value="XM_013910579.1"/>
</dbReference>
<sequence length="397" mass="45648">MRRLLSWVSSAHKIIRTVWLTVSPLGPRNTSHLLCISSLQGDRVCNGTHNKKALLSDPQLFEDQFEELVTELTERDFTDPVLADALKRLREVLVYNTPGGKRNRGLSVIGSLRELVPPSQLTQDTVQRALLVGWCIELLQAFFLVADDIMDGSVTRRGQPCWYKKDGIGLDAINDSFLLEGSIYRLLRRYCRDQPYYIHLLELFNEVTFQTELGQALDLMTAPPRQIDLHRFTIERYKAIVKYKTAFYSFYLPVAAAMYMAGINSEEEHSNTKHILLEMGEFFQIQDDYLDCYGDPAVTGKIGTDIQDNKCSWLVVTALEIMTPKQREELEGCYGQHDEASVEKVKALYNSLQMPSLYQKYEEESYQRLQKLIASHAQNLPHSVFLNFAQKIYKRNK</sequence>
<dbReference type="GO" id="GO:0005737">
    <property type="term" value="C:cytoplasm"/>
    <property type="evidence" value="ECO:0007669"/>
    <property type="project" value="TreeGrafter"/>
</dbReference>
<evidence type="ECO:0000256" key="9">
    <source>
        <dbReference type="ARBA" id="ARBA00022723"/>
    </source>
</evidence>
<evidence type="ECO:0000256" key="17">
    <source>
        <dbReference type="ARBA" id="ARBA00049291"/>
    </source>
</evidence>
<proteinExistence type="inferred from homology"/>
<dbReference type="PANTHER" id="PTHR11525:SF0">
    <property type="entry name" value="FARNESYL PYROPHOSPHATE SYNTHASE"/>
    <property type="match status" value="1"/>
</dbReference>
<dbReference type="FunFam" id="1.10.600.10:FF:000006">
    <property type="entry name" value="Farnesyl pyrophosphate synthase"/>
    <property type="match status" value="1"/>
</dbReference>
<evidence type="ECO:0000256" key="8">
    <source>
        <dbReference type="ARBA" id="ARBA00022679"/>
    </source>
</evidence>
<dbReference type="SFLD" id="SFLDS00005">
    <property type="entry name" value="Isoprenoid_Synthase_Type_I"/>
    <property type="match status" value="1"/>
</dbReference>
<evidence type="ECO:0000256" key="18">
    <source>
        <dbReference type="ARBA" id="ARBA00049399"/>
    </source>
</evidence>
<dbReference type="CTD" id="2224"/>
<evidence type="ECO:0000313" key="21">
    <source>
        <dbReference type="Proteomes" id="UP000695023"/>
    </source>
</evidence>
<protein>
    <recommendedName>
        <fullName evidence="16">Farnesyl pyrophosphate synthase</fullName>
        <ecNumber evidence="6">2.5.1.1</ecNumber>
        <ecNumber evidence="5">2.5.1.10</ecNumber>
    </recommendedName>
    <alternativeName>
        <fullName evidence="15">(2E,6E)-farnesyl diphosphate synthase</fullName>
    </alternativeName>
    <alternativeName>
        <fullName evidence="14">Dimethylallyltranstransferase</fullName>
    </alternativeName>
    <alternativeName>
        <fullName evidence="13">Farnesyl diphosphate synthase</fullName>
    </alternativeName>
    <alternativeName>
        <fullName evidence="12">Geranyltranstransferase</fullName>
    </alternativeName>
</protein>
<dbReference type="STRING" id="303518.ENSPNYP00000005946"/>
<reference evidence="22" key="2">
    <citation type="submission" date="2025-04" db="UniProtKB">
        <authorList>
            <consortium name="RefSeq"/>
        </authorList>
    </citation>
    <scope>IDENTIFICATION</scope>
</reference>
<evidence type="ECO:0000256" key="10">
    <source>
        <dbReference type="ARBA" id="ARBA00022842"/>
    </source>
</evidence>
<dbReference type="Ensembl" id="ENSPNYT00000006097.1">
    <property type="protein sequence ID" value="ENSPNYP00000005946.1"/>
    <property type="gene ID" value="ENSPNYG00000004603.1"/>
</dbReference>
<dbReference type="SUPFAM" id="SSF48576">
    <property type="entry name" value="Terpenoid synthases"/>
    <property type="match status" value="1"/>
</dbReference>
<dbReference type="EC" id="2.5.1.10" evidence="5"/>
<evidence type="ECO:0000256" key="16">
    <source>
        <dbReference type="ARBA" id="ARBA00034546"/>
    </source>
</evidence>
<evidence type="ECO:0000256" key="1">
    <source>
        <dbReference type="ARBA" id="ARBA00001946"/>
    </source>
</evidence>
<dbReference type="OrthoDB" id="10257492at2759"/>
<dbReference type="PROSITE" id="PS00723">
    <property type="entry name" value="POLYPRENYL_SYNTHASE_1"/>
    <property type="match status" value="1"/>
</dbReference>
<keyword evidence="9" id="KW-0479">Metal-binding</keyword>
<accession>A0A3B4F9P3</accession>
<evidence type="ECO:0000256" key="7">
    <source>
        <dbReference type="ARBA" id="ARBA00022516"/>
    </source>
</evidence>
<dbReference type="GO" id="GO:0045337">
    <property type="term" value="P:farnesyl diphosphate biosynthetic process"/>
    <property type="evidence" value="ECO:0007669"/>
    <property type="project" value="TreeGrafter"/>
</dbReference>
<reference evidence="20" key="1">
    <citation type="submission" date="2023-09" db="UniProtKB">
        <authorList>
            <consortium name="Ensembl"/>
        </authorList>
    </citation>
    <scope>IDENTIFICATION</scope>
</reference>
<dbReference type="PANTHER" id="PTHR11525">
    <property type="entry name" value="FARNESYL-PYROPHOSPHATE SYNTHETASE"/>
    <property type="match status" value="1"/>
</dbReference>
<evidence type="ECO:0000256" key="6">
    <source>
        <dbReference type="ARBA" id="ARBA00012833"/>
    </source>
</evidence>
<dbReference type="Proteomes" id="UP000695023">
    <property type="component" value="Unplaced"/>
</dbReference>
<organism evidence="20">
    <name type="scientific">Pundamilia nyererei</name>
    <dbReference type="NCBI Taxonomy" id="303518"/>
    <lineage>
        <taxon>Eukaryota</taxon>
        <taxon>Metazoa</taxon>
        <taxon>Chordata</taxon>
        <taxon>Craniata</taxon>
        <taxon>Vertebrata</taxon>
        <taxon>Euteleostomi</taxon>
        <taxon>Actinopterygii</taxon>
        <taxon>Neopterygii</taxon>
        <taxon>Teleostei</taxon>
        <taxon>Neoteleostei</taxon>
        <taxon>Acanthomorphata</taxon>
        <taxon>Ovalentaria</taxon>
        <taxon>Cichlomorphae</taxon>
        <taxon>Cichliformes</taxon>
        <taxon>Cichlidae</taxon>
        <taxon>African cichlids</taxon>
        <taxon>Pseudocrenilabrinae</taxon>
        <taxon>Haplochromini</taxon>
        <taxon>Pundamilia</taxon>
    </lineage>
</organism>
<comment type="pathway">
    <text evidence="2">Isoprenoid biosynthesis; geranyl diphosphate biosynthesis; geranyl diphosphate from dimethylallyl diphosphate and isopentenyl diphosphate: step 1/1.</text>
</comment>
<dbReference type="GO" id="GO:0004337">
    <property type="term" value="F:(2E,6E)-farnesyl diphosphate synthase activity"/>
    <property type="evidence" value="ECO:0007669"/>
    <property type="project" value="UniProtKB-EC"/>
</dbReference>
<dbReference type="GO" id="GO:0046872">
    <property type="term" value="F:metal ion binding"/>
    <property type="evidence" value="ECO:0007669"/>
    <property type="project" value="UniProtKB-KW"/>
</dbReference>
<dbReference type="InterPro" id="IPR000092">
    <property type="entry name" value="Polyprenyl_synt"/>
</dbReference>
<dbReference type="GeneID" id="102194533"/>
<evidence type="ECO:0000313" key="22">
    <source>
        <dbReference type="RefSeq" id="XP_013766033.1"/>
    </source>
</evidence>
<dbReference type="SFLD" id="SFLDG01017">
    <property type="entry name" value="Polyprenyl_Transferase_Like"/>
    <property type="match status" value="1"/>
</dbReference>
<evidence type="ECO:0000256" key="11">
    <source>
        <dbReference type="ARBA" id="ARBA00023098"/>
    </source>
</evidence>
<dbReference type="GeneTree" id="ENSGT00900000141074"/>
<comment type="catalytic activity">
    <reaction evidence="18">
        <text>isopentenyl diphosphate + (2E)-geranyl diphosphate = (2E,6E)-farnesyl diphosphate + diphosphate</text>
        <dbReference type="Rhea" id="RHEA:19361"/>
        <dbReference type="ChEBI" id="CHEBI:33019"/>
        <dbReference type="ChEBI" id="CHEBI:58057"/>
        <dbReference type="ChEBI" id="CHEBI:128769"/>
        <dbReference type="ChEBI" id="CHEBI:175763"/>
        <dbReference type="EC" id="2.5.1.10"/>
    </reaction>
</comment>
<evidence type="ECO:0000256" key="2">
    <source>
        <dbReference type="ARBA" id="ARBA00004932"/>
    </source>
</evidence>
<comment type="similarity">
    <text evidence="4 19">Belongs to the FPP/GGPP synthase family.</text>
</comment>
<dbReference type="CDD" id="cd00685">
    <property type="entry name" value="Trans_IPPS_HT"/>
    <property type="match status" value="1"/>
</dbReference>
<evidence type="ECO:0000256" key="13">
    <source>
        <dbReference type="ARBA" id="ARBA00032424"/>
    </source>
</evidence>
<evidence type="ECO:0000256" key="12">
    <source>
        <dbReference type="ARBA" id="ARBA00032380"/>
    </source>
</evidence>
<evidence type="ECO:0000256" key="5">
    <source>
        <dbReference type="ARBA" id="ARBA00012439"/>
    </source>
</evidence>
<evidence type="ECO:0000256" key="14">
    <source>
        <dbReference type="ARBA" id="ARBA00032448"/>
    </source>
</evidence>
<evidence type="ECO:0000256" key="3">
    <source>
        <dbReference type="ARBA" id="ARBA00005035"/>
    </source>
</evidence>
<comment type="pathway">
    <text evidence="3">Isoprenoid biosynthesis; farnesyl diphosphate biosynthesis; farnesyl diphosphate from geranyl diphosphate and isopentenyl diphosphate: step 1/1.</text>
</comment>
<keyword evidence="11" id="KW-0443">Lipid metabolism</keyword>
<evidence type="ECO:0000256" key="4">
    <source>
        <dbReference type="ARBA" id="ARBA00006706"/>
    </source>
</evidence>
<comment type="catalytic activity">
    <reaction evidence="17">
        <text>isopentenyl diphosphate + dimethylallyl diphosphate = (2E)-geranyl diphosphate + diphosphate</text>
        <dbReference type="Rhea" id="RHEA:22408"/>
        <dbReference type="ChEBI" id="CHEBI:33019"/>
        <dbReference type="ChEBI" id="CHEBI:57623"/>
        <dbReference type="ChEBI" id="CHEBI:58057"/>
        <dbReference type="ChEBI" id="CHEBI:128769"/>
        <dbReference type="EC" id="2.5.1.1"/>
    </reaction>
</comment>
<dbReference type="InterPro" id="IPR033749">
    <property type="entry name" value="Polyprenyl_synt_CS"/>
</dbReference>
<dbReference type="InterPro" id="IPR039702">
    <property type="entry name" value="FPS1-like"/>
</dbReference>
<keyword evidence="7" id="KW-0444">Lipid biosynthesis</keyword>
<evidence type="ECO:0000256" key="19">
    <source>
        <dbReference type="RuleBase" id="RU004466"/>
    </source>
</evidence>
<keyword evidence="8 19" id="KW-0808">Transferase</keyword>